<feature type="region of interest" description="Disordered" evidence="5">
    <location>
        <begin position="163"/>
        <end position="239"/>
    </location>
</feature>
<evidence type="ECO:0000256" key="4">
    <source>
        <dbReference type="ARBA" id="ARBA00022840"/>
    </source>
</evidence>
<dbReference type="GO" id="GO:0016787">
    <property type="term" value="F:hydrolase activity"/>
    <property type="evidence" value="ECO:0007669"/>
    <property type="project" value="UniProtKB-KW"/>
</dbReference>
<dbReference type="GO" id="GO:0005524">
    <property type="term" value="F:ATP binding"/>
    <property type="evidence" value="ECO:0007669"/>
    <property type="project" value="UniProtKB-KW"/>
</dbReference>
<dbReference type="AlphaFoldDB" id="A0A0G4HZD1"/>
<dbReference type="InterPro" id="IPR041679">
    <property type="entry name" value="DNA2/NAM7-like_C"/>
</dbReference>
<accession>A0A0G4HZD1</accession>
<dbReference type="Pfam" id="PF13087">
    <property type="entry name" value="AAA_12"/>
    <property type="match status" value="1"/>
</dbReference>
<keyword evidence="1" id="KW-0547">Nucleotide-binding</keyword>
<evidence type="ECO:0000313" key="7">
    <source>
        <dbReference type="EMBL" id="CEM49943.1"/>
    </source>
</evidence>
<proteinExistence type="predicted"/>
<name>A0A0G4HZD1_9ALVE</name>
<dbReference type="InterPro" id="IPR027417">
    <property type="entry name" value="P-loop_NTPase"/>
</dbReference>
<dbReference type="EMBL" id="CDMZ01004502">
    <property type="protein sequence ID" value="CEM49943.1"/>
    <property type="molecule type" value="Genomic_DNA"/>
</dbReference>
<keyword evidence="3" id="KW-0347">Helicase</keyword>
<dbReference type="VEuPathDB" id="CryptoDB:Cvel_33938"/>
<evidence type="ECO:0000259" key="6">
    <source>
        <dbReference type="Pfam" id="PF13087"/>
    </source>
</evidence>
<dbReference type="GO" id="GO:0004386">
    <property type="term" value="F:helicase activity"/>
    <property type="evidence" value="ECO:0007669"/>
    <property type="project" value="UniProtKB-KW"/>
</dbReference>
<keyword evidence="2" id="KW-0378">Hydrolase</keyword>
<evidence type="ECO:0000256" key="3">
    <source>
        <dbReference type="ARBA" id="ARBA00022806"/>
    </source>
</evidence>
<dbReference type="GO" id="GO:0005694">
    <property type="term" value="C:chromosome"/>
    <property type="evidence" value="ECO:0007669"/>
    <property type="project" value="UniProtKB-ARBA"/>
</dbReference>
<dbReference type="PANTHER" id="PTHR10887">
    <property type="entry name" value="DNA2/NAM7 HELICASE FAMILY"/>
    <property type="match status" value="1"/>
</dbReference>
<dbReference type="InterPro" id="IPR047187">
    <property type="entry name" value="SF1_C_Upf1"/>
</dbReference>
<dbReference type="FunFam" id="3.40.50.300:FF:000326">
    <property type="entry name" value="P-loop containing nucleoside triphosphate hydrolase"/>
    <property type="match status" value="1"/>
</dbReference>
<evidence type="ECO:0000256" key="2">
    <source>
        <dbReference type="ARBA" id="ARBA00022801"/>
    </source>
</evidence>
<reference evidence="7" key="1">
    <citation type="submission" date="2014-11" db="EMBL/GenBank/DDBJ databases">
        <authorList>
            <person name="Otto D Thomas"/>
            <person name="Naeem Raeece"/>
        </authorList>
    </citation>
    <scope>NUCLEOTIDE SEQUENCE</scope>
</reference>
<sequence>MNRPEAQLAALVVRHLLAVGERKGSIGVVTPYTAQVAALAQELGSRMVSRNDDDDDPLAAARRGPEDERIEVKTVDGYQGREKEIIVFSTVRANQSGSVGFLEDWRRMNVGITRARRAMIILGNGPTLSRDEDWGNLIEHLSQVGSVIKDSDQLTPHLKHLEEKAYHDRGGRRRGSQQGPRQQYEEEYQGIPRQGGRAPAPQGYSDYPMQSSPSPSPPPPRSSTNPNRLPYDPDDDDAW</sequence>
<dbReference type="CDD" id="cd18808">
    <property type="entry name" value="SF1_C_Upf1"/>
    <property type="match status" value="1"/>
</dbReference>
<dbReference type="SUPFAM" id="SSF52540">
    <property type="entry name" value="P-loop containing nucleoside triphosphate hydrolases"/>
    <property type="match status" value="1"/>
</dbReference>
<dbReference type="PhylomeDB" id="A0A0G4HZD1"/>
<organism evidence="7">
    <name type="scientific">Chromera velia CCMP2878</name>
    <dbReference type="NCBI Taxonomy" id="1169474"/>
    <lineage>
        <taxon>Eukaryota</taxon>
        <taxon>Sar</taxon>
        <taxon>Alveolata</taxon>
        <taxon>Colpodellida</taxon>
        <taxon>Chromeraceae</taxon>
        <taxon>Chromera</taxon>
    </lineage>
</organism>
<gene>
    <name evidence="7" type="ORF">Cvel_33938</name>
</gene>
<keyword evidence="4" id="KW-0067">ATP-binding</keyword>
<protein>
    <recommendedName>
        <fullName evidence="6">DNA2/NAM7 helicase-like C-terminal domain-containing protein</fullName>
    </recommendedName>
</protein>
<dbReference type="Gene3D" id="3.40.50.300">
    <property type="entry name" value="P-loop containing nucleotide triphosphate hydrolases"/>
    <property type="match status" value="1"/>
</dbReference>
<feature type="domain" description="DNA2/NAM7 helicase-like C-terminal" evidence="6">
    <location>
        <begin position="1"/>
        <end position="124"/>
    </location>
</feature>
<evidence type="ECO:0000256" key="5">
    <source>
        <dbReference type="SAM" id="MobiDB-lite"/>
    </source>
</evidence>
<dbReference type="PANTHER" id="PTHR10887:SF495">
    <property type="entry name" value="HELICASE SENATAXIN ISOFORM X1-RELATED"/>
    <property type="match status" value="1"/>
</dbReference>
<dbReference type="InterPro" id="IPR045055">
    <property type="entry name" value="DNA2/NAM7-like"/>
</dbReference>
<evidence type="ECO:0000256" key="1">
    <source>
        <dbReference type="ARBA" id="ARBA00022741"/>
    </source>
</evidence>